<keyword evidence="2" id="KW-0732">Signal</keyword>
<feature type="region of interest" description="Disordered" evidence="1">
    <location>
        <begin position="166"/>
        <end position="187"/>
    </location>
</feature>
<sequence>MKASIVILALIQGLATATPVRSSYQVLQGQVAGFLDREQRATAHESPMSIDDQIRVHQEHVLPARCFGKDEKKTLHSLCSRVYFDCADGCFGSRDKLFGMKKSTNFGKWQPESKLKLFQDCVDKRLIRKKPASNEINLELVGILGIVEYHHPSQARETRFWRSHLKRPARDAGHQTRAPPPSTRRLAGRPSALVTYLVPLPVPAGEGAKVFLRAAVWRHMDGPLDGNNLGPPVVRHRSAPQRHRSASVSQVSMLALSPVLRNAQYLRYVTSRTVTAPLELP</sequence>
<dbReference type="Proteomes" id="UP000245956">
    <property type="component" value="Unassembled WGS sequence"/>
</dbReference>
<accession>A0A2U3DWF8</accession>
<evidence type="ECO:0000313" key="4">
    <source>
        <dbReference type="Proteomes" id="UP000245956"/>
    </source>
</evidence>
<organism evidence="3 4">
    <name type="scientific">Purpureocillium lilacinum</name>
    <name type="common">Paecilomyces lilacinus</name>
    <dbReference type="NCBI Taxonomy" id="33203"/>
    <lineage>
        <taxon>Eukaryota</taxon>
        <taxon>Fungi</taxon>
        <taxon>Dikarya</taxon>
        <taxon>Ascomycota</taxon>
        <taxon>Pezizomycotina</taxon>
        <taxon>Sordariomycetes</taxon>
        <taxon>Hypocreomycetidae</taxon>
        <taxon>Hypocreales</taxon>
        <taxon>Ophiocordycipitaceae</taxon>
        <taxon>Purpureocillium</taxon>
    </lineage>
</organism>
<feature type="chain" id="PRO_5015657412" evidence="2">
    <location>
        <begin position="18"/>
        <end position="281"/>
    </location>
</feature>
<evidence type="ECO:0000313" key="3">
    <source>
        <dbReference type="EMBL" id="PWI66572.1"/>
    </source>
</evidence>
<dbReference type="AlphaFoldDB" id="A0A2U3DWF8"/>
<dbReference type="EMBL" id="LCWV01000024">
    <property type="protein sequence ID" value="PWI66572.1"/>
    <property type="molecule type" value="Genomic_DNA"/>
</dbReference>
<comment type="caution">
    <text evidence="3">The sequence shown here is derived from an EMBL/GenBank/DDBJ whole genome shotgun (WGS) entry which is preliminary data.</text>
</comment>
<protein>
    <submittedName>
        <fullName evidence="3">Uncharacterized protein</fullName>
    </submittedName>
</protein>
<feature type="signal peptide" evidence="2">
    <location>
        <begin position="1"/>
        <end position="17"/>
    </location>
</feature>
<gene>
    <name evidence="3" type="ORF">PCL_04985</name>
</gene>
<reference evidence="3 4" key="1">
    <citation type="journal article" date="2016" name="Front. Microbiol.">
        <title>Genome and transcriptome sequences reveal the specific parasitism of the nematophagous Purpureocillium lilacinum 36-1.</title>
        <authorList>
            <person name="Xie J."/>
            <person name="Li S."/>
            <person name="Mo C."/>
            <person name="Xiao X."/>
            <person name="Peng D."/>
            <person name="Wang G."/>
            <person name="Xiao Y."/>
        </authorList>
    </citation>
    <scope>NUCLEOTIDE SEQUENCE [LARGE SCALE GENOMIC DNA]</scope>
    <source>
        <strain evidence="3 4">36-1</strain>
    </source>
</reference>
<evidence type="ECO:0000256" key="1">
    <source>
        <dbReference type="SAM" id="MobiDB-lite"/>
    </source>
</evidence>
<evidence type="ECO:0000256" key="2">
    <source>
        <dbReference type="SAM" id="SignalP"/>
    </source>
</evidence>
<proteinExistence type="predicted"/>
<name>A0A2U3DWF8_PURLI</name>